<evidence type="ECO:0000313" key="3">
    <source>
        <dbReference type="Proteomes" id="UP000823616"/>
    </source>
</evidence>
<proteinExistence type="predicted"/>
<dbReference type="Gene3D" id="1.10.10.10">
    <property type="entry name" value="Winged helix-like DNA-binding domain superfamily/Winged helix DNA-binding domain"/>
    <property type="match status" value="1"/>
</dbReference>
<dbReference type="Proteomes" id="UP000823616">
    <property type="component" value="Unassembled WGS sequence"/>
</dbReference>
<feature type="region of interest" description="Disordered" evidence="1">
    <location>
        <begin position="220"/>
        <end position="253"/>
    </location>
</feature>
<feature type="compositionally biased region" description="Polar residues" evidence="1">
    <location>
        <begin position="231"/>
        <end position="241"/>
    </location>
</feature>
<protein>
    <submittedName>
        <fullName evidence="2">Uncharacterized protein</fullName>
    </submittedName>
</protein>
<gene>
    <name evidence="2" type="ORF">IAA96_00295</name>
</gene>
<dbReference type="EMBL" id="JADIMS010000005">
    <property type="protein sequence ID" value="MBO8449535.1"/>
    <property type="molecule type" value="Genomic_DNA"/>
</dbReference>
<sequence>MRFCPLSGIIPFGFHHGKELLMAKTVLVYADCAASAFLEKAARAGHEKITLVNLHSLSELVAACRKTRADALWIGESGWQRFAAIARHPEFRTQIGFPVFRIPADAAQAGQERMQQPQHIPARRTETAALNAGEALRTFCGHKKCREILRLIAEAGKDGIPPDSIQRTVWPESQSSRRADIQCYVSKIRRELGKRAGQPFRIVFSGSRYYLLAAGTRRPPRTLRKNRRRGSGSTLIYSEPTQCAPEPSCGPEA</sequence>
<dbReference type="InterPro" id="IPR036388">
    <property type="entry name" value="WH-like_DNA-bd_sf"/>
</dbReference>
<evidence type="ECO:0000313" key="2">
    <source>
        <dbReference type="EMBL" id="MBO8449535.1"/>
    </source>
</evidence>
<accession>A0A9D9HCV3</accession>
<reference evidence="2" key="2">
    <citation type="journal article" date="2021" name="PeerJ">
        <title>Extensive microbial diversity within the chicken gut microbiome revealed by metagenomics and culture.</title>
        <authorList>
            <person name="Gilroy R."/>
            <person name="Ravi A."/>
            <person name="Getino M."/>
            <person name="Pursley I."/>
            <person name="Horton D.L."/>
            <person name="Alikhan N.F."/>
            <person name="Baker D."/>
            <person name="Gharbi K."/>
            <person name="Hall N."/>
            <person name="Watson M."/>
            <person name="Adriaenssens E.M."/>
            <person name="Foster-Nyarko E."/>
            <person name="Jarju S."/>
            <person name="Secka A."/>
            <person name="Antonio M."/>
            <person name="Oren A."/>
            <person name="Chaudhuri R.R."/>
            <person name="La Ragione R."/>
            <person name="Hildebrand F."/>
            <person name="Pallen M.J."/>
        </authorList>
    </citation>
    <scope>NUCLEOTIDE SEQUENCE</scope>
    <source>
        <strain evidence="2">B3-4054</strain>
    </source>
</reference>
<reference evidence="2" key="1">
    <citation type="submission" date="2020-10" db="EMBL/GenBank/DDBJ databases">
        <authorList>
            <person name="Gilroy R."/>
        </authorList>
    </citation>
    <scope>NUCLEOTIDE SEQUENCE</scope>
    <source>
        <strain evidence="2">B3-4054</strain>
    </source>
</reference>
<name>A0A9D9HCV3_9SPIR</name>
<evidence type="ECO:0000256" key="1">
    <source>
        <dbReference type="SAM" id="MobiDB-lite"/>
    </source>
</evidence>
<comment type="caution">
    <text evidence="2">The sequence shown here is derived from an EMBL/GenBank/DDBJ whole genome shotgun (WGS) entry which is preliminary data.</text>
</comment>
<organism evidence="2 3">
    <name type="scientific">Candidatus Avitreponema avistercoris</name>
    <dbReference type="NCBI Taxonomy" id="2840705"/>
    <lineage>
        <taxon>Bacteria</taxon>
        <taxon>Pseudomonadati</taxon>
        <taxon>Spirochaetota</taxon>
        <taxon>Spirochaetia</taxon>
        <taxon>Spirochaetales</taxon>
        <taxon>Candidatus Avitreponema</taxon>
    </lineage>
</organism>
<dbReference type="AlphaFoldDB" id="A0A9D9HCV3"/>
<feature type="compositionally biased region" description="Basic residues" evidence="1">
    <location>
        <begin position="220"/>
        <end position="230"/>
    </location>
</feature>